<gene>
    <name evidence="2" type="ORF">GJB61_06050</name>
</gene>
<protein>
    <submittedName>
        <fullName evidence="2">Uncharacterized protein</fullName>
    </submittedName>
</protein>
<name>A0A7X2H353_9BACL</name>
<evidence type="ECO:0000313" key="3">
    <source>
        <dbReference type="Proteomes" id="UP000463051"/>
    </source>
</evidence>
<keyword evidence="3" id="KW-1185">Reference proteome</keyword>
<comment type="caution">
    <text evidence="2">The sequence shown here is derived from an EMBL/GenBank/DDBJ whole genome shotgun (WGS) entry which is preliminary data.</text>
</comment>
<keyword evidence="1" id="KW-0732">Signal</keyword>
<dbReference type="Proteomes" id="UP000463051">
    <property type="component" value="Unassembled WGS sequence"/>
</dbReference>
<sequence length="82" mass="9259">MKKKYLAILMVLCVLCLLCIQPGYVEADNGAVIDRETKDRLIQQYGLDKPETSSWSGVDVGISNLVQFFITVRKILLILMLL</sequence>
<dbReference type="RefSeq" id="WP_154117567.1">
    <property type="nucleotide sequence ID" value="NZ_WJXB01000002.1"/>
</dbReference>
<evidence type="ECO:0000256" key="1">
    <source>
        <dbReference type="SAM" id="SignalP"/>
    </source>
</evidence>
<organism evidence="2 3">
    <name type="scientific">Paenibacillus monticola</name>
    <dbReference type="NCBI Taxonomy" id="2666075"/>
    <lineage>
        <taxon>Bacteria</taxon>
        <taxon>Bacillati</taxon>
        <taxon>Bacillota</taxon>
        <taxon>Bacilli</taxon>
        <taxon>Bacillales</taxon>
        <taxon>Paenibacillaceae</taxon>
        <taxon>Paenibacillus</taxon>
    </lineage>
</organism>
<dbReference type="EMBL" id="WJXB01000002">
    <property type="protein sequence ID" value="MRN52558.1"/>
    <property type="molecule type" value="Genomic_DNA"/>
</dbReference>
<proteinExistence type="predicted"/>
<feature type="chain" id="PRO_5030761970" evidence="1">
    <location>
        <begin position="28"/>
        <end position="82"/>
    </location>
</feature>
<accession>A0A7X2H353</accession>
<evidence type="ECO:0000313" key="2">
    <source>
        <dbReference type="EMBL" id="MRN52558.1"/>
    </source>
</evidence>
<dbReference type="AlphaFoldDB" id="A0A7X2H353"/>
<feature type="signal peptide" evidence="1">
    <location>
        <begin position="1"/>
        <end position="27"/>
    </location>
</feature>
<reference evidence="2 3" key="1">
    <citation type="submission" date="2019-11" db="EMBL/GenBank/DDBJ databases">
        <title>Paenibacillus monticola sp. nov., a novel PGPR strain isolated from mountain sample in China.</title>
        <authorList>
            <person name="Zhao Q."/>
            <person name="Li H.-P."/>
            <person name="Zhang J.-L."/>
        </authorList>
    </citation>
    <scope>NUCLEOTIDE SEQUENCE [LARGE SCALE GENOMIC DNA]</scope>
    <source>
        <strain evidence="2 3">LC-T2</strain>
    </source>
</reference>